<evidence type="ECO:0000313" key="2">
    <source>
        <dbReference type="EMBL" id="KAJ4470289.1"/>
    </source>
</evidence>
<dbReference type="Proteomes" id="UP001150217">
    <property type="component" value="Unassembled WGS sequence"/>
</dbReference>
<name>A0ABQ8V4G8_9AGAR</name>
<accession>A0ABQ8V4G8</accession>
<proteinExistence type="predicted"/>
<organism evidence="2 3">
    <name type="scientific">Lentinula lateritia</name>
    <dbReference type="NCBI Taxonomy" id="40482"/>
    <lineage>
        <taxon>Eukaryota</taxon>
        <taxon>Fungi</taxon>
        <taxon>Dikarya</taxon>
        <taxon>Basidiomycota</taxon>
        <taxon>Agaricomycotina</taxon>
        <taxon>Agaricomycetes</taxon>
        <taxon>Agaricomycetidae</taxon>
        <taxon>Agaricales</taxon>
        <taxon>Marasmiineae</taxon>
        <taxon>Omphalotaceae</taxon>
        <taxon>Lentinula</taxon>
    </lineage>
</organism>
<dbReference type="EMBL" id="JANVFT010000092">
    <property type="protein sequence ID" value="KAJ4470289.1"/>
    <property type="molecule type" value="Genomic_DNA"/>
</dbReference>
<comment type="caution">
    <text evidence="2">The sequence shown here is derived from an EMBL/GenBank/DDBJ whole genome shotgun (WGS) entry which is preliminary data.</text>
</comment>
<evidence type="ECO:0008006" key="4">
    <source>
        <dbReference type="Google" id="ProtNLM"/>
    </source>
</evidence>
<reference evidence="2" key="1">
    <citation type="submission" date="2022-08" db="EMBL/GenBank/DDBJ databases">
        <title>A Global Phylogenomic Analysis of the Shiitake Genus Lentinula.</title>
        <authorList>
            <consortium name="DOE Joint Genome Institute"/>
            <person name="Sierra-Patev S."/>
            <person name="Min B."/>
            <person name="Naranjo-Ortiz M."/>
            <person name="Looney B."/>
            <person name="Konkel Z."/>
            <person name="Slot J.C."/>
            <person name="Sakamoto Y."/>
            <person name="Steenwyk J.L."/>
            <person name="Rokas A."/>
            <person name="Carro J."/>
            <person name="Camarero S."/>
            <person name="Ferreira P."/>
            <person name="Molpeceres G."/>
            <person name="Ruiz-Duenas F.J."/>
            <person name="Serrano A."/>
            <person name="Henrissat B."/>
            <person name="Drula E."/>
            <person name="Hughes K.W."/>
            <person name="Mata J.L."/>
            <person name="Ishikawa N.K."/>
            <person name="Vargas-Isla R."/>
            <person name="Ushijima S."/>
            <person name="Smith C.A."/>
            <person name="Ahrendt S."/>
            <person name="Andreopoulos W."/>
            <person name="He G."/>
            <person name="Labutti K."/>
            <person name="Lipzen A."/>
            <person name="Ng V."/>
            <person name="Riley R."/>
            <person name="Sandor L."/>
            <person name="Barry K."/>
            <person name="Martinez A.T."/>
            <person name="Xiao Y."/>
            <person name="Gibbons J.G."/>
            <person name="Terashima K."/>
            <person name="Grigoriev I.V."/>
            <person name="Hibbett D.S."/>
        </authorList>
    </citation>
    <scope>NUCLEOTIDE SEQUENCE</scope>
    <source>
        <strain evidence="2">RHP3577 ss4</strain>
    </source>
</reference>
<keyword evidence="3" id="KW-1185">Reference proteome</keyword>
<feature type="region of interest" description="Disordered" evidence="1">
    <location>
        <begin position="126"/>
        <end position="159"/>
    </location>
</feature>
<feature type="compositionally biased region" description="Polar residues" evidence="1">
    <location>
        <begin position="143"/>
        <end position="153"/>
    </location>
</feature>
<gene>
    <name evidence="2" type="ORF">C8R41DRAFT_870814</name>
</gene>
<evidence type="ECO:0000313" key="3">
    <source>
        <dbReference type="Proteomes" id="UP001150217"/>
    </source>
</evidence>
<protein>
    <recommendedName>
        <fullName evidence="4">UBX domain-containing protein</fullName>
    </recommendedName>
</protein>
<sequence>MASTSSQTQAAASTTLLPTSLMEAQGDYSPLRSILRIPRISMELLPFQPFRILVLCPNGHADVTKWDEDSIETDPMELYHLFEDAAPYLLMQQWGIPPNIGLLLRKRTDAYGSSEDLDVFASLRGKGSPGTSKAVSPPKVSDIVSSPPATKAQTVPPRALRRNREIESLKVDASSFRGRHYLEPLHLPRFRGKKEPKSKTTVK</sequence>
<evidence type="ECO:0000256" key="1">
    <source>
        <dbReference type="SAM" id="MobiDB-lite"/>
    </source>
</evidence>